<dbReference type="SUPFAM" id="SSF69340">
    <property type="entry name" value="C-terminal domain of adenylylcyclase associated protein"/>
    <property type="match status" value="1"/>
</dbReference>
<evidence type="ECO:0000256" key="5">
    <source>
        <dbReference type="ARBA" id="ARBA00022490"/>
    </source>
</evidence>
<feature type="non-terminal residue" evidence="9">
    <location>
        <position position="448"/>
    </location>
</feature>
<organism evidence="9 10">
    <name type="scientific">Acanthisitta chloris</name>
    <name type="common">rifleman</name>
    <dbReference type="NCBI Taxonomy" id="57068"/>
    <lineage>
        <taxon>Eukaryota</taxon>
        <taxon>Metazoa</taxon>
        <taxon>Chordata</taxon>
        <taxon>Craniata</taxon>
        <taxon>Vertebrata</taxon>
        <taxon>Euteleostomi</taxon>
        <taxon>Archelosauria</taxon>
        <taxon>Archosauria</taxon>
        <taxon>Dinosauria</taxon>
        <taxon>Saurischia</taxon>
        <taxon>Theropoda</taxon>
        <taxon>Coelurosauria</taxon>
        <taxon>Aves</taxon>
        <taxon>Neognathae</taxon>
        <taxon>Neoaves</taxon>
        <taxon>Telluraves</taxon>
        <taxon>Australaves</taxon>
        <taxon>Passeriformes</taxon>
        <taxon>Acanthisittidae</taxon>
        <taxon>Acanthisitta</taxon>
    </lineage>
</organism>
<dbReference type="Pfam" id="PF07986">
    <property type="entry name" value="TBCC"/>
    <property type="match status" value="1"/>
</dbReference>
<dbReference type="PANTHER" id="PTHR16052">
    <property type="entry name" value="TBCC DOMAIN-CONTAINING PROTEIN 1"/>
    <property type="match status" value="1"/>
</dbReference>
<gene>
    <name evidence="9" type="ORF">N310_02724</name>
</gene>
<dbReference type="InterPro" id="IPR017901">
    <property type="entry name" value="C-CAP_CF_C-like"/>
</dbReference>
<keyword evidence="6" id="KW-0206">Cytoskeleton</keyword>
<evidence type="ECO:0000256" key="1">
    <source>
        <dbReference type="ARBA" id="ARBA00004300"/>
    </source>
</evidence>
<dbReference type="InterPro" id="IPR012945">
    <property type="entry name" value="Tubulin-bd_cofactor_C_dom"/>
</dbReference>
<feature type="domain" description="C-CAP/cofactor C-like" evidence="8">
    <location>
        <begin position="195"/>
        <end position="326"/>
    </location>
</feature>
<evidence type="ECO:0000256" key="6">
    <source>
        <dbReference type="ARBA" id="ARBA00023212"/>
    </source>
</evidence>
<dbReference type="InterPro" id="IPR016098">
    <property type="entry name" value="CAP/MinC_C"/>
</dbReference>
<keyword evidence="10" id="KW-1185">Reference proteome</keyword>
<feature type="region of interest" description="Disordered" evidence="7">
    <location>
        <begin position="31"/>
        <end position="50"/>
    </location>
</feature>
<evidence type="ECO:0000313" key="9">
    <source>
        <dbReference type="EMBL" id="KFP84017.1"/>
    </source>
</evidence>
<evidence type="ECO:0000256" key="4">
    <source>
        <dbReference type="ARBA" id="ARBA00017559"/>
    </source>
</evidence>
<evidence type="ECO:0000256" key="3">
    <source>
        <dbReference type="ARBA" id="ARBA00008848"/>
    </source>
</evidence>
<comment type="subcellular location">
    <subcellularLocation>
        <location evidence="1">Cytoplasm</location>
        <location evidence="1">Cytoskeleton</location>
        <location evidence="1">Microtubule organizing center</location>
        <location evidence="1">Centrosome</location>
    </subcellularLocation>
    <subcellularLocation>
        <location evidence="2">Cytoplasm</location>
        <location evidence="2">Cytoskeleton</location>
        <location evidence="2">Spindle pole</location>
    </subcellularLocation>
</comment>
<accession>A0A091N4W4</accession>
<dbReference type="Proteomes" id="UP000053537">
    <property type="component" value="Unassembled WGS sequence"/>
</dbReference>
<dbReference type="PANTHER" id="PTHR16052:SF0">
    <property type="entry name" value="TBCC DOMAIN-CONTAINING PROTEIN 1"/>
    <property type="match status" value="1"/>
</dbReference>
<dbReference type="Gene3D" id="2.160.20.70">
    <property type="match status" value="1"/>
</dbReference>
<dbReference type="PROSITE" id="PS51329">
    <property type="entry name" value="C_CAP_COFACTOR_C"/>
    <property type="match status" value="1"/>
</dbReference>
<dbReference type="InterPro" id="IPR036223">
    <property type="entry name" value="CAP_C_sf"/>
</dbReference>
<evidence type="ECO:0000256" key="2">
    <source>
        <dbReference type="ARBA" id="ARBA00004647"/>
    </source>
</evidence>
<dbReference type="EMBL" id="KK841627">
    <property type="protein sequence ID" value="KFP84017.1"/>
    <property type="molecule type" value="Genomic_DNA"/>
</dbReference>
<comment type="similarity">
    <text evidence="3">Belongs to the TBCC family.</text>
</comment>
<dbReference type="GO" id="GO:0051684">
    <property type="term" value="P:maintenance of Golgi location"/>
    <property type="evidence" value="ECO:0007669"/>
    <property type="project" value="TreeGrafter"/>
</dbReference>
<dbReference type="AlphaFoldDB" id="A0A091N4W4"/>
<feature type="non-terminal residue" evidence="9">
    <location>
        <position position="1"/>
    </location>
</feature>
<evidence type="ECO:0000313" key="10">
    <source>
        <dbReference type="Proteomes" id="UP000053537"/>
    </source>
</evidence>
<sequence length="448" mass="49326">QLSVDTLQFLLFLYIQQLHKVSLRRSLLGEEWPSPRSRSPSLAGKSATGNKNWDDQEHLAFVQSHLLGMLELLAEPEPSPGPQVSRAAVRALSFLLEGSECPAGPVQPLHPPWELAAASAPGGNWHGHSKVGMGMGGRWSGLSLPQLEGWIRSCLGPSPLGTSSCLCAGRKLAWAQQVEGTTRRAKIACSARVVPEVFPMVLMSQVYKQTLAKSSDTLVGAHVRLHRCNESYIYLLSPLRSVTIEKCRNSTFVLGPVEVSVHVHSCDNVKVIVVCHRLSLSATSGCTFYTLTPTQPLILSGNQAVSFAPFNTHYPMLEDHMAQVGLATLPNYWDSPMLICKESGDTSVFCLLPPSDFYMFVIPFEMEGDTTETPGGLPQAYQKALSQREQKVQMWQRTVKEAGLTKDQRKQFQILVENKFYEWLVQTGNRQQLDSLVPPAMGSKQAAG</sequence>
<protein>
    <recommendedName>
        <fullName evidence="4">TBCC domain-containing protein 1</fullName>
    </recommendedName>
</protein>
<dbReference type="GO" id="GO:0051661">
    <property type="term" value="P:maintenance of centrosome location"/>
    <property type="evidence" value="ECO:0007669"/>
    <property type="project" value="TreeGrafter"/>
</dbReference>
<dbReference type="InterPro" id="IPR039589">
    <property type="entry name" value="TBCC1"/>
</dbReference>
<dbReference type="InterPro" id="IPR006599">
    <property type="entry name" value="CARP_motif"/>
</dbReference>
<dbReference type="GO" id="GO:0031616">
    <property type="term" value="C:spindle pole centrosome"/>
    <property type="evidence" value="ECO:0007669"/>
    <property type="project" value="TreeGrafter"/>
</dbReference>
<evidence type="ECO:0000259" key="8">
    <source>
        <dbReference type="PROSITE" id="PS51329"/>
    </source>
</evidence>
<reference evidence="9 10" key="1">
    <citation type="submission" date="2014-04" db="EMBL/GenBank/DDBJ databases">
        <title>Genome evolution of avian class.</title>
        <authorList>
            <person name="Zhang G."/>
            <person name="Li C."/>
        </authorList>
    </citation>
    <scope>NUCLEOTIDE SEQUENCE [LARGE SCALE GENOMIC DNA]</scope>
    <source>
        <strain evidence="9">BGI_N310</strain>
    </source>
</reference>
<name>A0A091N4W4_9PASS</name>
<dbReference type="SMART" id="SM00673">
    <property type="entry name" value="CARP"/>
    <property type="match status" value="2"/>
</dbReference>
<evidence type="ECO:0000256" key="7">
    <source>
        <dbReference type="SAM" id="MobiDB-lite"/>
    </source>
</evidence>
<keyword evidence="5" id="KW-0963">Cytoplasm</keyword>
<proteinExistence type="inferred from homology"/>